<dbReference type="AlphaFoldDB" id="A0A060D9Q4"/>
<dbReference type="KEGG" id="abq:ABAZ39_02055"/>
<reference evidence="3 8" key="4">
    <citation type="submission" date="2024-11" db="EMBL/GenBank/DDBJ databases">
        <title>Draft genome sequences of two bacteria associated to sugarcane roots in Colombia.</title>
        <authorList>
            <person name="Pardo-Diaz S."/>
            <person name="Masmela-Mendoza J."/>
            <person name="Delgadillo-Duran P."/>
            <person name="Bautista E.J."/>
            <person name="Rojas-Tapias D.F."/>
        </authorList>
    </citation>
    <scope>NUCLEOTIDE SEQUENCE [LARGE SCALE GENOMIC DNA]</scope>
    <source>
        <strain evidence="3 8">Ap18</strain>
    </source>
</reference>
<reference evidence="1 5" key="1">
    <citation type="journal article" date="2014" name="Genome Announc.">
        <title>Complete Genome Sequence of the Model Rhizosphere Strain Azospirillum brasilense Az39, Successfully Applied in Agriculture.</title>
        <authorList>
            <person name="Rivera D."/>
            <person name="Revale S."/>
            <person name="Molina R."/>
            <person name="Gualpa J."/>
            <person name="Puente M."/>
            <person name="Maroniche G."/>
            <person name="Paris G."/>
            <person name="Baker D."/>
            <person name="Clavijo B."/>
            <person name="McLay K."/>
            <person name="Spaepen S."/>
            <person name="Perticari A."/>
            <person name="Vazquez M."/>
            <person name="Wisniewski-Dye F."/>
            <person name="Watkins C."/>
            <person name="Martinez-Abarca F."/>
            <person name="Vanderleyden J."/>
            <person name="Cassan F."/>
        </authorList>
    </citation>
    <scope>NUCLEOTIDE SEQUENCE [LARGE SCALE GENOMIC DNA]</scope>
    <source>
        <strain evidence="1 5">Az39</strain>
    </source>
</reference>
<evidence type="ECO:0000313" key="6">
    <source>
        <dbReference type="Proteomes" id="UP000236268"/>
    </source>
</evidence>
<dbReference type="EMBL" id="POWG01000003">
    <property type="protein sequence ID" value="PNR00160.1"/>
    <property type="molecule type" value="Genomic_DNA"/>
</dbReference>
<evidence type="ECO:0000313" key="3">
    <source>
        <dbReference type="EMBL" id="MFL7900709.1"/>
    </source>
</evidence>
<evidence type="ECO:0000313" key="1">
    <source>
        <dbReference type="EMBL" id="AIB10821.1"/>
    </source>
</evidence>
<dbReference type="Proteomes" id="UP000236268">
    <property type="component" value="Unassembled WGS sequence"/>
</dbReference>
<name>A0A060D9Q4_9PROT</name>
<organism evidence="1 5">
    <name type="scientific">Azospirillum argentinense</name>
    <dbReference type="NCBI Taxonomy" id="2970906"/>
    <lineage>
        <taxon>Bacteria</taxon>
        <taxon>Pseudomonadati</taxon>
        <taxon>Pseudomonadota</taxon>
        <taxon>Alphaproteobacteria</taxon>
        <taxon>Rhodospirillales</taxon>
        <taxon>Azospirillaceae</taxon>
        <taxon>Azospirillum</taxon>
    </lineage>
</organism>
<evidence type="ECO:0000313" key="7">
    <source>
        <dbReference type="Proteomes" id="UP000325333"/>
    </source>
</evidence>
<dbReference type="Proteomes" id="UP000325333">
    <property type="component" value="Unassembled WGS sequence"/>
</dbReference>
<sequence length="214" mass="22926">MRCQQFLTTIQGCVANGTINGPRATVLAQNANIRGGWEGWLQAEIAHGFLNVAGNWTCDREWAYPSTNAANPYLTYTTVGGPAWGVSNNANAAARADFYLRRNAGVADDVYIELKCILPAHATPLQDAWNRFNADVVKQLTLRGGNAGLNYVSLLATFGTFQAADVAGPNPNLGWYWAGGRTAYVYDVANNQVTTLANVAQGGAPRLFLVAVSV</sequence>
<gene>
    <name evidence="1" type="ORF">ABAZ39_02055</name>
    <name evidence="3" type="ORF">ACJ41P_06210</name>
    <name evidence="4" type="ORF">C1S70_04820</name>
    <name evidence="2" type="ORF">FH063_000293</name>
</gene>
<dbReference type="OrthoDB" id="6398352at2"/>
<evidence type="ECO:0000313" key="5">
    <source>
        <dbReference type="Proteomes" id="UP000027186"/>
    </source>
</evidence>
<dbReference type="EMBL" id="VEWN01000001">
    <property type="protein sequence ID" value="KAA1058093.1"/>
    <property type="molecule type" value="Genomic_DNA"/>
</dbReference>
<dbReference type="EMBL" id="JBJLSN010000006">
    <property type="protein sequence ID" value="MFL7900709.1"/>
    <property type="molecule type" value="Genomic_DNA"/>
</dbReference>
<protein>
    <submittedName>
        <fullName evidence="1">Uncharacterized protein</fullName>
    </submittedName>
</protein>
<reference evidence="2 7" key="3">
    <citation type="submission" date="2019-07" db="EMBL/GenBank/DDBJ databases">
        <title>Genome sequencing of the stress-tolerant strain Azospirillum brasilense Az19.</title>
        <authorList>
            <person name="Maroniche G.A."/>
            <person name="Garcia J.E."/>
            <person name="Pagnussat L."/>
            <person name="Amenta M."/>
            <person name="Creus C.M."/>
        </authorList>
    </citation>
    <scope>NUCLEOTIDE SEQUENCE [LARGE SCALE GENOMIC DNA]</scope>
    <source>
        <strain evidence="2 7">Az19</strain>
    </source>
</reference>
<evidence type="ECO:0000313" key="4">
    <source>
        <dbReference type="EMBL" id="PNR00160.1"/>
    </source>
</evidence>
<keyword evidence="8" id="KW-1185">Reference proteome</keyword>
<evidence type="ECO:0000313" key="2">
    <source>
        <dbReference type="EMBL" id="KAA1058093.1"/>
    </source>
</evidence>
<evidence type="ECO:0000313" key="8">
    <source>
        <dbReference type="Proteomes" id="UP001628281"/>
    </source>
</evidence>
<dbReference type="Proteomes" id="UP000027186">
    <property type="component" value="Chromosome"/>
</dbReference>
<dbReference type="Proteomes" id="UP001628281">
    <property type="component" value="Unassembled WGS sequence"/>
</dbReference>
<reference evidence="4 6" key="2">
    <citation type="submission" date="2018-01" db="EMBL/GenBank/DDBJ databases">
        <title>Whole genome sequence of Azospirillum brasilense REC3 isolated from strawberry roots.</title>
        <authorList>
            <person name="Fontana C.A."/>
            <person name="Salazar S.M."/>
            <person name="Bassi D."/>
            <person name="Puglisi E."/>
            <person name="Lovaisa N.C."/>
            <person name="Toffoli L.M."/>
            <person name="Pedraza R."/>
            <person name="Cocconcelli P.S."/>
        </authorList>
    </citation>
    <scope>NUCLEOTIDE SEQUENCE [LARGE SCALE GENOMIC DNA]</scope>
    <source>
        <strain evidence="4 6">REC3</strain>
    </source>
</reference>
<dbReference type="RefSeq" id="WP_038526222.1">
    <property type="nucleotide sequence ID" value="NZ_CP007793.1"/>
</dbReference>
<dbReference type="EMBL" id="CP007793">
    <property type="protein sequence ID" value="AIB10821.1"/>
    <property type="molecule type" value="Genomic_DNA"/>
</dbReference>
<accession>A0A5B0L2D5</accession>
<proteinExistence type="predicted"/>
<accession>A0A060D9Q4</accession>